<dbReference type="EMBL" id="JABEVY010000059">
    <property type="protein sequence ID" value="KAF5252210.1"/>
    <property type="molecule type" value="Genomic_DNA"/>
</dbReference>
<protein>
    <submittedName>
        <fullName evidence="2">Uncharacterized protein</fullName>
    </submittedName>
</protein>
<name>A0A8H4ZUF6_9HYPO</name>
<gene>
    <name evidence="2" type="ORF">FANTH_2766</name>
</gene>
<reference evidence="2 3" key="1">
    <citation type="journal article" date="2020" name="BMC Genomics">
        <title>Correction to: Identification and distribution of gene clusters required for synthesis of sphingolipid metabolism inhibitors in diverse species of the filamentous fungus Fusarium.</title>
        <authorList>
            <person name="Kim H.S."/>
            <person name="Lohmar J.M."/>
            <person name="Busman M."/>
            <person name="Brown D.W."/>
            <person name="Naumann T.A."/>
            <person name="Divon H.H."/>
            <person name="Lysoe E."/>
            <person name="Uhlig S."/>
            <person name="Proctor R.H."/>
        </authorList>
    </citation>
    <scope>NUCLEOTIDE SEQUENCE [LARGE SCALE GENOMIC DNA]</scope>
    <source>
        <strain evidence="2 3">NRRL 25214</strain>
    </source>
</reference>
<organism evidence="2 3">
    <name type="scientific">Fusarium anthophilum</name>
    <dbReference type="NCBI Taxonomy" id="48485"/>
    <lineage>
        <taxon>Eukaryota</taxon>
        <taxon>Fungi</taxon>
        <taxon>Dikarya</taxon>
        <taxon>Ascomycota</taxon>
        <taxon>Pezizomycotina</taxon>
        <taxon>Sordariomycetes</taxon>
        <taxon>Hypocreomycetidae</taxon>
        <taxon>Hypocreales</taxon>
        <taxon>Nectriaceae</taxon>
        <taxon>Fusarium</taxon>
        <taxon>Fusarium fujikuroi species complex</taxon>
    </lineage>
</organism>
<comment type="caution">
    <text evidence="2">The sequence shown here is derived from an EMBL/GenBank/DDBJ whole genome shotgun (WGS) entry which is preliminary data.</text>
</comment>
<accession>A0A8H4ZUF6</accession>
<evidence type="ECO:0000313" key="3">
    <source>
        <dbReference type="Proteomes" id="UP000573603"/>
    </source>
</evidence>
<sequence>MRPKTTTITDGYRKLQRDSDLDIHLCPNFESVSDEAHRNSSARARIHLEARIYDNASRARVFAVRTISRVLPPDVIGDKTFPRKTNNTLLEQRELGRYNIISSRECDLRVILATSAQVLLRLRDKETHKLTGTVRGSSERRQENDLGFDELPGNNLASRDDRDGGRTAATMAMLIKQRMLLGDKQM</sequence>
<evidence type="ECO:0000313" key="2">
    <source>
        <dbReference type="EMBL" id="KAF5252210.1"/>
    </source>
</evidence>
<proteinExistence type="predicted"/>
<dbReference type="AlphaFoldDB" id="A0A8H4ZUF6"/>
<evidence type="ECO:0000256" key="1">
    <source>
        <dbReference type="SAM" id="MobiDB-lite"/>
    </source>
</evidence>
<feature type="region of interest" description="Disordered" evidence="1">
    <location>
        <begin position="131"/>
        <end position="165"/>
    </location>
</feature>
<keyword evidence="3" id="KW-1185">Reference proteome</keyword>
<dbReference type="Proteomes" id="UP000573603">
    <property type="component" value="Unassembled WGS sequence"/>
</dbReference>